<dbReference type="GO" id="GO:0046872">
    <property type="term" value="F:metal ion binding"/>
    <property type="evidence" value="ECO:0007669"/>
    <property type="project" value="UniProtKB-KW"/>
</dbReference>
<evidence type="ECO:0000259" key="5">
    <source>
        <dbReference type="PROSITE" id="PS51007"/>
    </source>
</evidence>
<evidence type="ECO:0000256" key="2">
    <source>
        <dbReference type="ARBA" id="ARBA00022723"/>
    </source>
</evidence>
<dbReference type="InterPro" id="IPR046476">
    <property type="entry name" value="DUF6797"/>
</dbReference>
<organism evidence="6 7">
    <name type="scientific">Spirosoma arboris</name>
    <dbReference type="NCBI Taxonomy" id="2682092"/>
    <lineage>
        <taxon>Bacteria</taxon>
        <taxon>Pseudomonadati</taxon>
        <taxon>Bacteroidota</taxon>
        <taxon>Cytophagia</taxon>
        <taxon>Cytophagales</taxon>
        <taxon>Cytophagaceae</taxon>
        <taxon>Spirosoma</taxon>
    </lineage>
</organism>
<dbReference type="GO" id="GO:0009055">
    <property type="term" value="F:electron transfer activity"/>
    <property type="evidence" value="ECO:0007669"/>
    <property type="project" value="InterPro"/>
</dbReference>
<evidence type="ECO:0000256" key="1">
    <source>
        <dbReference type="ARBA" id="ARBA00022617"/>
    </source>
</evidence>
<keyword evidence="2 4" id="KW-0479">Metal-binding</keyword>
<dbReference type="PANTHER" id="PTHR33546">
    <property type="entry name" value="LARGE, MULTIFUNCTIONAL SECRETED PROTEIN-RELATED"/>
    <property type="match status" value="1"/>
</dbReference>
<comment type="caution">
    <text evidence="6">The sequence shown here is derived from an EMBL/GenBank/DDBJ whole genome shotgun (WGS) entry which is preliminary data.</text>
</comment>
<evidence type="ECO:0000313" key="6">
    <source>
        <dbReference type="EMBL" id="MVM33165.1"/>
    </source>
</evidence>
<keyword evidence="7" id="KW-1185">Reference proteome</keyword>
<evidence type="ECO:0000256" key="4">
    <source>
        <dbReference type="PROSITE-ProRule" id="PRU00433"/>
    </source>
</evidence>
<dbReference type="Gene3D" id="2.120.10.30">
    <property type="entry name" value="TolB, C-terminal domain"/>
    <property type="match status" value="1"/>
</dbReference>
<name>A0A7K1SH80_9BACT</name>
<reference evidence="6 7" key="1">
    <citation type="submission" date="2019-12" db="EMBL/GenBank/DDBJ databases">
        <title>Spirosoma sp. HMF4905 genome sequencing and assembly.</title>
        <authorList>
            <person name="Kang H."/>
            <person name="Cha I."/>
            <person name="Kim H."/>
            <person name="Joh K."/>
        </authorList>
    </citation>
    <scope>NUCLEOTIDE SEQUENCE [LARGE SCALE GENOMIC DNA]</scope>
    <source>
        <strain evidence="6 7">HMF4905</strain>
    </source>
</reference>
<dbReference type="InterPro" id="IPR011042">
    <property type="entry name" value="6-blade_b-propeller_TolB-like"/>
</dbReference>
<dbReference type="AlphaFoldDB" id="A0A7K1SH80"/>
<dbReference type="RefSeq" id="WP_157587887.1">
    <property type="nucleotide sequence ID" value="NZ_WPIN01000010.1"/>
</dbReference>
<gene>
    <name evidence="6" type="ORF">GO755_24200</name>
</gene>
<dbReference type="GO" id="GO:0020037">
    <property type="term" value="F:heme binding"/>
    <property type="evidence" value="ECO:0007669"/>
    <property type="project" value="InterPro"/>
</dbReference>
<feature type="domain" description="Cytochrome c" evidence="5">
    <location>
        <begin position="827"/>
        <end position="924"/>
    </location>
</feature>
<dbReference type="Pfam" id="PF20601">
    <property type="entry name" value="DUF6797"/>
    <property type="match status" value="1"/>
</dbReference>
<dbReference type="Gene3D" id="1.10.760.10">
    <property type="entry name" value="Cytochrome c-like domain"/>
    <property type="match status" value="1"/>
</dbReference>
<proteinExistence type="predicted"/>
<dbReference type="Proteomes" id="UP000436006">
    <property type="component" value="Unassembled WGS sequence"/>
</dbReference>
<evidence type="ECO:0000313" key="7">
    <source>
        <dbReference type="Proteomes" id="UP000436006"/>
    </source>
</evidence>
<dbReference type="PROSITE" id="PS51007">
    <property type="entry name" value="CYTC"/>
    <property type="match status" value="1"/>
</dbReference>
<accession>A0A7K1SH80</accession>
<protein>
    <submittedName>
        <fullName evidence="6">C-type cytochrome</fullName>
    </submittedName>
</protein>
<sequence length="925" mass="101887">MNSTSHWGVVMVCLWAIAGLLSASLLGCHSATLPITENKFDSLSLNSFVEPGFPVISTYLDARKLGKLFPDDNVVARGLVIHLDDSAYVCFDQDLLRWSVAWSGKSLTKSMLPEVSYRDFFNKKNTVPLVAGQPDIANGIYPGWSAGKPVLNEIRPKAQYREGFTWGPLPVDHGRWKGSYVYGGKLVLAYSVAGTDIFEMPGCIRQDKEIVYTRTLQVGASSDTLFLNAAEVRGGTKTVSDGKTAYIYYGTHQDSVIAVGSKQDGNSVRVVNGQYFSVSLPPSDQTRKVTVCLWKGLANHLNRFHSVTDKASIDLPVFKAGGHSHWPEKVLTKGKIAPDSAAFVTDLLTLPIPNPWKRNVRVTDIAFLDEQRAAVTTFEGDVWLVSGIDQQLEHLSWKRFASGLYEPMSIEAYKGQLYIFGKAGIVRLHDLNGDGEADYYENFCDLMQQSAESYEWAADMVISEKYGILIAKGGGVTARPGITKTLTEGFRAGSNHSGVIMRISLDGKKTEQISTGFRAPYLGFHPVTGMVTATDQQGNYVPSTPIYLVEKGDFFGVPATSHRTDKPDPKRPITWIPHRIDRSAGSQVWVTSQSMGPLNNKLLHFSFGRPGLFEVLIDSTSNGVQGAVAPVNAYYSTPILKGTIGPRDGQLYMAGFNLFGSSSKGISAIQRLRYTGKRSYMPNHVEVGRQGILLSFDSALDVRNATDPSSYRVKRWNYKRTEAYGSGHFKLDGTPGEEILPVLAAYLSADKKKILLLVPDMQKVDQMEVLYKVTASDGKPVRDGVWFSVNQLDNLGFQPQGFANVDLKKLQLSKAQFSALVKFDPPITRERGKELFEKMGCIGCHSPGTETAGMYGPPFKGLYGSIRKMADGSTLEANEAYLKESILEPSRKVVKGYDAEMPSFQGVLSDSDIEALLLYIMYLKY</sequence>
<keyword evidence="3 4" id="KW-0408">Iron</keyword>
<dbReference type="EMBL" id="WPIN01000010">
    <property type="protein sequence ID" value="MVM33165.1"/>
    <property type="molecule type" value="Genomic_DNA"/>
</dbReference>
<dbReference type="InterPro" id="IPR009056">
    <property type="entry name" value="Cyt_c-like_dom"/>
</dbReference>
<dbReference type="PANTHER" id="PTHR33546:SF1">
    <property type="entry name" value="LARGE, MULTIFUNCTIONAL SECRETED PROTEIN"/>
    <property type="match status" value="1"/>
</dbReference>
<dbReference type="SUPFAM" id="SSF46626">
    <property type="entry name" value="Cytochrome c"/>
    <property type="match status" value="1"/>
</dbReference>
<evidence type="ECO:0000256" key="3">
    <source>
        <dbReference type="ARBA" id="ARBA00023004"/>
    </source>
</evidence>
<dbReference type="InterPro" id="IPR036909">
    <property type="entry name" value="Cyt_c-like_dom_sf"/>
</dbReference>
<keyword evidence="1 4" id="KW-0349">Heme</keyword>
<dbReference type="Pfam" id="PF00034">
    <property type="entry name" value="Cytochrom_C"/>
    <property type="match status" value="1"/>
</dbReference>